<dbReference type="OrthoDB" id="9813903at2"/>
<evidence type="ECO:0000313" key="4">
    <source>
        <dbReference type="EMBL" id="CAJ49155.1"/>
    </source>
</evidence>
<feature type="domain" description="BLUF" evidence="3">
    <location>
        <begin position="2"/>
        <end position="93"/>
    </location>
</feature>
<dbReference type="PROSITE" id="PS50925">
    <property type="entry name" value="BLUF"/>
    <property type="match status" value="1"/>
</dbReference>
<dbReference type="RefSeq" id="WP_012417219.1">
    <property type="nucleotide sequence ID" value="NC_010645.1"/>
</dbReference>
<feature type="compositionally biased region" description="Basic and acidic residues" evidence="1">
    <location>
        <begin position="158"/>
        <end position="170"/>
    </location>
</feature>
<dbReference type="PROSITE" id="PS50883">
    <property type="entry name" value="EAL"/>
    <property type="match status" value="1"/>
</dbReference>
<proteinExistence type="predicted"/>
<dbReference type="eggNOG" id="COG2200">
    <property type="taxonomic scope" value="Bacteria"/>
</dbReference>
<dbReference type="AlphaFoldDB" id="Q2L1Z3"/>
<dbReference type="PANTHER" id="PTHR33121">
    <property type="entry name" value="CYCLIC DI-GMP PHOSPHODIESTERASE PDEF"/>
    <property type="match status" value="1"/>
</dbReference>
<dbReference type="GO" id="GO:0071111">
    <property type="term" value="F:cyclic-guanylate-specific phosphodiesterase activity"/>
    <property type="evidence" value="ECO:0007669"/>
    <property type="project" value="InterPro"/>
</dbReference>
<dbReference type="PANTHER" id="PTHR33121:SF15">
    <property type="entry name" value="BLUE LIGHT- AND TEMPERATURE-REGULATED ANTIREPRESSOR BLUF"/>
    <property type="match status" value="1"/>
</dbReference>
<keyword evidence="5" id="KW-1185">Reference proteome</keyword>
<dbReference type="STRING" id="360910.BAV1542"/>
<dbReference type="Gene3D" id="3.30.70.100">
    <property type="match status" value="1"/>
</dbReference>
<dbReference type="InterPro" id="IPR035919">
    <property type="entry name" value="EAL_sf"/>
</dbReference>
<dbReference type="Pfam" id="PF00563">
    <property type="entry name" value="EAL"/>
    <property type="match status" value="1"/>
</dbReference>
<dbReference type="SMART" id="SM00052">
    <property type="entry name" value="EAL"/>
    <property type="match status" value="1"/>
</dbReference>
<dbReference type="SMART" id="SM01034">
    <property type="entry name" value="BLUF"/>
    <property type="match status" value="1"/>
</dbReference>
<dbReference type="InterPro" id="IPR001633">
    <property type="entry name" value="EAL_dom"/>
</dbReference>
<evidence type="ECO:0000256" key="1">
    <source>
        <dbReference type="SAM" id="MobiDB-lite"/>
    </source>
</evidence>
<organism evidence="4 5">
    <name type="scientific">Bordetella avium (strain 197N)</name>
    <dbReference type="NCBI Taxonomy" id="360910"/>
    <lineage>
        <taxon>Bacteria</taxon>
        <taxon>Pseudomonadati</taxon>
        <taxon>Pseudomonadota</taxon>
        <taxon>Betaproteobacteria</taxon>
        <taxon>Burkholderiales</taxon>
        <taxon>Alcaligenaceae</taxon>
        <taxon>Bordetella</taxon>
    </lineage>
</organism>
<dbReference type="GO" id="GO:0071949">
    <property type="term" value="F:FAD binding"/>
    <property type="evidence" value="ECO:0007669"/>
    <property type="project" value="InterPro"/>
</dbReference>
<dbReference type="SUPFAM" id="SSF54975">
    <property type="entry name" value="Acylphosphatase/BLUF domain-like"/>
    <property type="match status" value="1"/>
</dbReference>
<protein>
    <submittedName>
        <fullName evidence="4">Signaling protein</fullName>
    </submittedName>
</protein>
<reference evidence="4 5" key="1">
    <citation type="journal article" date="2006" name="J. Bacteriol.">
        <title>Comparison of the genome sequence of the poultry pathogen Bordetella avium with those of B. bronchiseptica, B. pertussis, and B. parapertussis reveals extensive diversity in surface structures associated with host interaction.</title>
        <authorList>
            <person name="Sebaihia M."/>
            <person name="Preston A."/>
            <person name="Maskell D.J."/>
            <person name="Kuzmiak H."/>
            <person name="Connell T.D."/>
            <person name="King N.D."/>
            <person name="Orndorff P.E."/>
            <person name="Miyamoto D.M."/>
            <person name="Thomson N.R."/>
            <person name="Harris D."/>
            <person name="Goble A."/>
            <person name="Lord A."/>
            <person name="Murphy L."/>
            <person name="Quail M.A."/>
            <person name="Rutter S."/>
            <person name="Squares R."/>
            <person name="Squares S."/>
            <person name="Woodward J."/>
            <person name="Parkhill J."/>
            <person name="Temple L.M."/>
        </authorList>
    </citation>
    <scope>NUCLEOTIDE SEQUENCE [LARGE SCALE GENOMIC DNA]</scope>
    <source>
        <strain evidence="4 5">197N</strain>
    </source>
</reference>
<dbReference type="InterPro" id="IPR007024">
    <property type="entry name" value="BLUF_domain"/>
</dbReference>
<accession>Q2L1Z3</accession>
<dbReference type="InterPro" id="IPR036046">
    <property type="entry name" value="Acylphosphatase-like_dom_sf"/>
</dbReference>
<dbReference type="Proteomes" id="UP000001977">
    <property type="component" value="Chromosome"/>
</dbReference>
<dbReference type="GO" id="GO:0009882">
    <property type="term" value="F:blue light photoreceptor activity"/>
    <property type="evidence" value="ECO:0007669"/>
    <property type="project" value="InterPro"/>
</dbReference>
<evidence type="ECO:0000259" key="2">
    <source>
        <dbReference type="PROSITE" id="PS50883"/>
    </source>
</evidence>
<name>Q2L1Z3_BORA1</name>
<sequence length="421" mass="46865">MLSTLIYRSRAVVAFDEERLGELIQAARLRNARENITGILLFDGLHFVQLLEGPQNAVDVLYGDIKRDPRHSDVVHLLRDYAPARRFKGNPMALIDLRGSESINPRLAILAKMVGMTQFSNSDDRVIKILLLYVQSSSVGHIIEGDSSSNWSAPPFMDAKEGGDDTDRSDIAQNDDPPYQFALQPIVNPMRRDISSFEFLIRGRNGGSPEQFFSSYPAEHRYRLDIESKALAFRLAHQIGQQHIKVAVNLFPMSLMTVPDAVDKLVAHIEASGLSPTQVLVEITEQEAISCLRSFGNAIKRLRAFGVGVAIDDFGSGFAGLSLLAEFQPDKLKIDRRIIQDIHTDGPRQAIVLAIVQVCTAMGITPVAEGVESIDEWCWLQAAGVERFQGYLFAKPALNRIPDVYWPERRYCDNARAANCA</sequence>
<evidence type="ECO:0000259" key="3">
    <source>
        <dbReference type="PROSITE" id="PS50925"/>
    </source>
</evidence>
<dbReference type="SUPFAM" id="SSF141868">
    <property type="entry name" value="EAL domain-like"/>
    <property type="match status" value="1"/>
</dbReference>
<dbReference type="EMBL" id="AM167904">
    <property type="protein sequence ID" value="CAJ49155.1"/>
    <property type="molecule type" value="Genomic_DNA"/>
</dbReference>
<feature type="domain" description="EAL" evidence="2">
    <location>
        <begin position="160"/>
        <end position="410"/>
    </location>
</feature>
<dbReference type="Gene3D" id="3.20.20.450">
    <property type="entry name" value="EAL domain"/>
    <property type="match status" value="1"/>
</dbReference>
<feature type="region of interest" description="Disordered" evidence="1">
    <location>
        <begin position="152"/>
        <end position="175"/>
    </location>
</feature>
<evidence type="ECO:0000313" key="5">
    <source>
        <dbReference type="Proteomes" id="UP000001977"/>
    </source>
</evidence>
<gene>
    <name evidence="4" type="ordered locus">BAV1542</name>
</gene>
<dbReference type="Pfam" id="PF04940">
    <property type="entry name" value="BLUF"/>
    <property type="match status" value="1"/>
</dbReference>
<dbReference type="HOGENOM" id="CLU_000445_70_33_4"/>
<dbReference type="KEGG" id="bav:BAV1542"/>
<dbReference type="CDD" id="cd01948">
    <property type="entry name" value="EAL"/>
    <property type="match status" value="1"/>
</dbReference>
<dbReference type="InterPro" id="IPR050706">
    <property type="entry name" value="Cyclic-di-GMP_PDE-like"/>
</dbReference>